<feature type="transmembrane region" description="Helical" evidence="5">
    <location>
        <begin position="243"/>
        <end position="266"/>
    </location>
</feature>
<dbReference type="eggNOG" id="COG2814">
    <property type="taxonomic scope" value="Bacteria"/>
</dbReference>
<keyword evidence="8" id="KW-1185">Reference proteome</keyword>
<name>S3HK16_9HYPH</name>
<dbReference type="PROSITE" id="PS50850">
    <property type="entry name" value="MFS"/>
    <property type="match status" value="1"/>
</dbReference>
<evidence type="ECO:0000256" key="3">
    <source>
        <dbReference type="ARBA" id="ARBA00022989"/>
    </source>
</evidence>
<organism evidence="7 8">
    <name type="scientific">Rhizobium grahamii CCGE 502</name>
    <dbReference type="NCBI Taxonomy" id="990285"/>
    <lineage>
        <taxon>Bacteria</taxon>
        <taxon>Pseudomonadati</taxon>
        <taxon>Pseudomonadota</taxon>
        <taxon>Alphaproteobacteria</taxon>
        <taxon>Hyphomicrobiales</taxon>
        <taxon>Rhizobiaceae</taxon>
        <taxon>Rhizobium/Agrobacterium group</taxon>
        <taxon>Rhizobium</taxon>
    </lineage>
</organism>
<evidence type="ECO:0000256" key="5">
    <source>
        <dbReference type="SAM" id="Phobius"/>
    </source>
</evidence>
<feature type="transmembrane region" description="Helical" evidence="5">
    <location>
        <begin position="209"/>
        <end position="231"/>
    </location>
</feature>
<accession>S3HK16</accession>
<reference evidence="7 8" key="1">
    <citation type="journal article" date="2012" name="J. Bacteriol.">
        <title>Genome sequence of Rhizobium grahamii CCGE502, a broad-host-range symbiont with low nodulation competitiveness in Phaseolus vulgaris.</title>
        <authorList>
            <person name="Althabegoiti M.J."/>
            <person name="Lozano L."/>
            <person name="Torres-Tejerizo G."/>
            <person name="Ormeno-Orrillo E."/>
            <person name="Rogel M.A."/>
            <person name="Gonzalez V."/>
            <person name="Martinez-Romero E."/>
        </authorList>
    </citation>
    <scope>NUCLEOTIDE SEQUENCE [LARGE SCALE GENOMIC DNA]</scope>
    <source>
        <strain evidence="7 8">CCGE 502</strain>
    </source>
</reference>
<feature type="transmembrane region" description="Helical" evidence="5">
    <location>
        <begin position="50"/>
        <end position="70"/>
    </location>
</feature>
<dbReference type="GO" id="GO:0005886">
    <property type="term" value="C:plasma membrane"/>
    <property type="evidence" value="ECO:0007669"/>
    <property type="project" value="TreeGrafter"/>
</dbReference>
<dbReference type="EMBL" id="AEYE02000008">
    <property type="protein sequence ID" value="EPE99039.1"/>
    <property type="molecule type" value="Genomic_DNA"/>
</dbReference>
<evidence type="ECO:0000256" key="4">
    <source>
        <dbReference type="ARBA" id="ARBA00023136"/>
    </source>
</evidence>
<gene>
    <name evidence="7" type="ORF">RGCCGE502_06219</name>
</gene>
<dbReference type="Gene3D" id="1.20.1250.20">
    <property type="entry name" value="MFS general substrate transporter like domains"/>
    <property type="match status" value="2"/>
</dbReference>
<evidence type="ECO:0000313" key="7">
    <source>
        <dbReference type="EMBL" id="EPE99039.1"/>
    </source>
</evidence>
<dbReference type="SUPFAM" id="SSF103473">
    <property type="entry name" value="MFS general substrate transporter"/>
    <property type="match status" value="1"/>
</dbReference>
<protein>
    <submittedName>
        <fullName evidence="7">Major facilitator superfamily protein</fullName>
    </submittedName>
</protein>
<feature type="transmembrane region" description="Helical" evidence="5">
    <location>
        <begin position="140"/>
        <end position="162"/>
    </location>
</feature>
<evidence type="ECO:0000313" key="8">
    <source>
        <dbReference type="Proteomes" id="UP000014411"/>
    </source>
</evidence>
<feature type="transmembrane region" description="Helical" evidence="5">
    <location>
        <begin position="362"/>
        <end position="384"/>
    </location>
</feature>
<keyword evidence="3 5" id="KW-1133">Transmembrane helix</keyword>
<dbReference type="AlphaFoldDB" id="S3HK16"/>
<feature type="transmembrane region" description="Helical" evidence="5">
    <location>
        <begin position="333"/>
        <end position="356"/>
    </location>
</feature>
<sequence>MTHVVTGEDFAPDTAALAAVIFGVTAFAVAQGLTYPLISLVLEHRNVSPSLIGFNAGCFAAGLAVATFAVTWLSRKVRGDRLIVAGLIGCAVSLSTFATFDIFWVWCIARFCLGFFVSLIFMLSEAWLNTACPDRLRGRVSGLYGAGMCGGFAAGPLVIPIFGTEQGFAFALLAVYVACVAFLTIILTRRARTLPEQAASGALFTFVRSAPMLICMVVAFAFADIAAISAMPVYFVRLGYSEAFAAISVTVLALPTALAQPVVGWFLDKTSRFGVAICSGVLAGLSFIAIPFLQSQAAILVMFGIMGAASFSLYTCALTLLGERYAGDTLVAGSAAFALAYAVGSAAGSSSVGAVMDLYSPSAGPIAAGSVVLAFTAVLVASVVRNRLRGRLYSSSN</sequence>
<comment type="subcellular location">
    <subcellularLocation>
        <location evidence="1">Membrane</location>
        <topology evidence="1">Multi-pass membrane protein</topology>
    </subcellularLocation>
</comment>
<evidence type="ECO:0000259" key="6">
    <source>
        <dbReference type="PROSITE" id="PS50850"/>
    </source>
</evidence>
<dbReference type="InterPro" id="IPR001958">
    <property type="entry name" value="Tet-R_TetA/multi-R_MdtG-like"/>
</dbReference>
<dbReference type="PANTHER" id="PTHR23521">
    <property type="entry name" value="TRANSPORTER MFS SUPERFAMILY"/>
    <property type="match status" value="1"/>
</dbReference>
<evidence type="ECO:0000256" key="1">
    <source>
        <dbReference type="ARBA" id="ARBA00004141"/>
    </source>
</evidence>
<keyword evidence="2 5" id="KW-0812">Transmembrane</keyword>
<dbReference type="PANTHER" id="PTHR23521:SF3">
    <property type="entry name" value="MFS TRANSPORTER"/>
    <property type="match status" value="1"/>
</dbReference>
<feature type="transmembrane region" description="Helical" evidence="5">
    <location>
        <begin position="299"/>
        <end position="321"/>
    </location>
</feature>
<dbReference type="Proteomes" id="UP000014411">
    <property type="component" value="Unassembled WGS sequence"/>
</dbReference>
<feature type="transmembrane region" description="Helical" evidence="5">
    <location>
        <begin position="108"/>
        <end position="128"/>
    </location>
</feature>
<dbReference type="InterPro" id="IPR020846">
    <property type="entry name" value="MFS_dom"/>
</dbReference>
<dbReference type="InterPro" id="IPR011701">
    <property type="entry name" value="MFS"/>
</dbReference>
<dbReference type="CDD" id="cd17477">
    <property type="entry name" value="MFS_YcaD_like"/>
    <property type="match status" value="1"/>
</dbReference>
<dbReference type="InterPro" id="IPR036259">
    <property type="entry name" value="MFS_trans_sf"/>
</dbReference>
<dbReference type="RefSeq" id="WP_016553314.1">
    <property type="nucleotide sequence ID" value="NZ_AEYE02000008.1"/>
</dbReference>
<dbReference type="GO" id="GO:0022857">
    <property type="term" value="F:transmembrane transporter activity"/>
    <property type="evidence" value="ECO:0007669"/>
    <property type="project" value="InterPro"/>
</dbReference>
<dbReference type="Pfam" id="PF07690">
    <property type="entry name" value="MFS_1"/>
    <property type="match status" value="1"/>
</dbReference>
<feature type="transmembrane region" description="Helical" evidence="5">
    <location>
        <begin position="168"/>
        <end position="188"/>
    </location>
</feature>
<feature type="transmembrane region" description="Helical" evidence="5">
    <location>
        <begin position="273"/>
        <end position="293"/>
    </location>
</feature>
<feature type="transmembrane region" description="Helical" evidence="5">
    <location>
        <begin position="82"/>
        <end position="102"/>
    </location>
</feature>
<feature type="transmembrane region" description="Helical" evidence="5">
    <location>
        <begin position="15"/>
        <end position="38"/>
    </location>
</feature>
<keyword evidence="4 5" id="KW-0472">Membrane</keyword>
<feature type="domain" description="Major facilitator superfamily (MFS) profile" evidence="6">
    <location>
        <begin position="11"/>
        <end position="389"/>
    </location>
</feature>
<dbReference type="PRINTS" id="PR01035">
    <property type="entry name" value="TCRTETA"/>
</dbReference>
<proteinExistence type="predicted"/>
<comment type="caution">
    <text evidence="7">The sequence shown here is derived from an EMBL/GenBank/DDBJ whole genome shotgun (WGS) entry which is preliminary data.</text>
</comment>
<dbReference type="HOGENOM" id="CLU_035018_0_1_5"/>
<evidence type="ECO:0000256" key="2">
    <source>
        <dbReference type="ARBA" id="ARBA00022692"/>
    </source>
</evidence>
<dbReference type="InterPro" id="IPR047200">
    <property type="entry name" value="MFS_YcaD-like"/>
</dbReference>